<comment type="caution">
    <text evidence="15">The sequence shown here is derived from an EMBL/GenBank/DDBJ whole genome shotgun (WGS) entry which is preliminary data.</text>
</comment>
<dbReference type="RefSeq" id="WP_066858083.1">
    <property type="nucleotide sequence ID" value="NZ_JXMS01000033.1"/>
</dbReference>
<dbReference type="GO" id="GO:0006094">
    <property type="term" value="P:gluconeogenesis"/>
    <property type="evidence" value="ECO:0007669"/>
    <property type="project" value="TreeGrafter"/>
</dbReference>
<keyword evidence="6 11" id="KW-0963">Cytoplasm</keyword>
<dbReference type="SUPFAM" id="SSF53748">
    <property type="entry name" value="Phosphoglycerate kinase"/>
    <property type="match status" value="1"/>
</dbReference>
<evidence type="ECO:0000256" key="3">
    <source>
        <dbReference type="ARBA" id="ARBA00008982"/>
    </source>
</evidence>
<feature type="binding site" evidence="11">
    <location>
        <position position="36"/>
    </location>
    <ligand>
        <name>substrate</name>
    </ligand>
</feature>
<evidence type="ECO:0000313" key="15">
    <source>
        <dbReference type="EMBL" id="OBQ45989.1"/>
    </source>
</evidence>
<organism evidence="15 16">
    <name type="scientific">Halodesulfovibrio spirochaetisodalis</name>
    <dbReference type="NCBI Taxonomy" id="1560234"/>
    <lineage>
        <taxon>Bacteria</taxon>
        <taxon>Pseudomonadati</taxon>
        <taxon>Thermodesulfobacteriota</taxon>
        <taxon>Desulfovibrionia</taxon>
        <taxon>Desulfovibrionales</taxon>
        <taxon>Desulfovibrionaceae</taxon>
        <taxon>Halodesulfovibrio</taxon>
    </lineage>
</organism>
<feature type="binding site" evidence="11">
    <location>
        <position position="151"/>
    </location>
    <ligand>
        <name>substrate</name>
    </ligand>
</feature>
<name>A0A1B7X9C6_9BACT</name>
<evidence type="ECO:0000313" key="16">
    <source>
        <dbReference type="Proteomes" id="UP000091979"/>
    </source>
</evidence>
<dbReference type="Gene3D" id="3.40.50.1260">
    <property type="entry name" value="Phosphoglycerate kinase, N-terminal domain"/>
    <property type="match status" value="2"/>
</dbReference>
<dbReference type="FunFam" id="3.40.50.1260:FF:000002">
    <property type="entry name" value="Phosphoglycerate kinase"/>
    <property type="match status" value="1"/>
</dbReference>
<comment type="pathway">
    <text evidence="11">Carbohydrate degradation; glycolysis; pyruvate from D-glyceraldehyde 3-phosphate: step 2/5.</text>
</comment>
<evidence type="ECO:0000256" key="11">
    <source>
        <dbReference type="HAMAP-Rule" id="MF_00145"/>
    </source>
</evidence>
<dbReference type="InterPro" id="IPR015824">
    <property type="entry name" value="Phosphoglycerate_kinase_N"/>
</dbReference>
<dbReference type="GO" id="GO:0005524">
    <property type="term" value="F:ATP binding"/>
    <property type="evidence" value="ECO:0007669"/>
    <property type="project" value="UniProtKB-KW"/>
</dbReference>
<feature type="binding site" evidence="12">
    <location>
        <position position="36"/>
    </location>
    <ligand>
        <name>(2R)-3-phosphoglycerate</name>
        <dbReference type="ChEBI" id="CHEBI:58272"/>
    </ligand>
</feature>
<keyword evidence="10 11" id="KW-0067">ATP-binding</keyword>
<dbReference type="EC" id="2.7.2.3" evidence="5 11"/>
<dbReference type="InterPro" id="IPR001576">
    <property type="entry name" value="Phosphoglycerate_kinase"/>
</dbReference>
<dbReference type="UniPathway" id="UPA00109">
    <property type="reaction ID" value="UER00185"/>
</dbReference>
<evidence type="ECO:0000256" key="10">
    <source>
        <dbReference type="ARBA" id="ARBA00022840"/>
    </source>
</evidence>
<dbReference type="Proteomes" id="UP000091979">
    <property type="component" value="Unassembled WGS sequence"/>
</dbReference>
<keyword evidence="16" id="KW-1185">Reference proteome</keyword>
<dbReference type="Pfam" id="PF00162">
    <property type="entry name" value="PGK"/>
    <property type="match status" value="1"/>
</dbReference>
<comment type="subcellular location">
    <subcellularLocation>
        <location evidence="2 11">Cytoplasm</location>
    </subcellularLocation>
</comment>
<dbReference type="AlphaFoldDB" id="A0A1B7X9C6"/>
<proteinExistence type="inferred from homology"/>
<dbReference type="EMBL" id="JXMS01000033">
    <property type="protein sequence ID" value="OBQ45989.1"/>
    <property type="molecule type" value="Genomic_DNA"/>
</dbReference>
<keyword evidence="11" id="KW-0324">Glycolysis</keyword>
<gene>
    <name evidence="11 15" type="primary">pgk</name>
    <name evidence="15" type="ORF">SP90_14930</name>
</gene>
<keyword evidence="9 11" id="KW-0418">Kinase</keyword>
<evidence type="ECO:0000256" key="2">
    <source>
        <dbReference type="ARBA" id="ARBA00004496"/>
    </source>
</evidence>
<dbReference type="OrthoDB" id="9808460at2"/>
<dbReference type="PROSITE" id="PS00111">
    <property type="entry name" value="PGLYCERATE_KINASE"/>
    <property type="match status" value="1"/>
</dbReference>
<dbReference type="GO" id="GO:0006096">
    <property type="term" value="P:glycolytic process"/>
    <property type="evidence" value="ECO:0007669"/>
    <property type="project" value="UniProtKB-UniRule"/>
</dbReference>
<feature type="binding site" evidence="11 13">
    <location>
        <position position="325"/>
    </location>
    <ligand>
        <name>ATP</name>
        <dbReference type="ChEBI" id="CHEBI:30616"/>
    </ligand>
</feature>
<protein>
    <recommendedName>
        <fullName evidence="5 11">Phosphoglycerate kinase</fullName>
        <ecNumber evidence="5 11">2.7.2.3</ecNumber>
    </recommendedName>
</protein>
<evidence type="ECO:0000256" key="9">
    <source>
        <dbReference type="ARBA" id="ARBA00022777"/>
    </source>
</evidence>
<dbReference type="GO" id="GO:0043531">
    <property type="term" value="F:ADP binding"/>
    <property type="evidence" value="ECO:0007669"/>
    <property type="project" value="TreeGrafter"/>
</dbReference>
<dbReference type="PANTHER" id="PTHR11406:SF23">
    <property type="entry name" value="PHOSPHOGLYCERATE KINASE 1, CHLOROPLASTIC-RELATED"/>
    <property type="match status" value="1"/>
</dbReference>
<sequence>MDKLFINDLNCEEKTVIVRVDFNVPLKDGAVDNDKRIRAALPTITHLVDEGAKVILMSHLGRPKGQRMEALSLKPVAERLAELLGKPVAFADDCVGEVAKEAVSKLGAGEVLLLENLRFHKAETDNDPEFAKQLAELAELYVNDAFGTAHRAHASTEGITHFMEKSACGYLLKKELDFLGGALAEPKRPFTAIIGGAKISGKIDVIKALLPKVDNLIIGGGMACTFLKAMGREIGNSLCEDEKLPLAKELLELGKGKIMLPTDYLVTDKLDFDARQIGSEAIVAEDAITEGLMAVDIGPETMETFKNVIEKSGTVVWNGPMGVFEIDASAKGTFAVAEALAEATEKGSITVIGGGDSASAIEKAGLSDAVSHVSTGGGASLEFLEGKALPGVEALSNA</sequence>
<evidence type="ECO:0000256" key="14">
    <source>
        <dbReference type="RuleBase" id="RU000532"/>
    </source>
</evidence>
<dbReference type="PRINTS" id="PR00477">
    <property type="entry name" value="PHGLYCKINASE"/>
</dbReference>
<feature type="binding site" evidence="11">
    <location>
        <position position="118"/>
    </location>
    <ligand>
        <name>substrate</name>
    </ligand>
</feature>
<feature type="binding site" evidence="11 13">
    <location>
        <begin position="354"/>
        <end position="357"/>
    </location>
    <ligand>
        <name>ATP</name>
        <dbReference type="ChEBI" id="CHEBI:30616"/>
    </ligand>
</feature>
<dbReference type="GO" id="GO:0005829">
    <property type="term" value="C:cytosol"/>
    <property type="evidence" value="ECO:0007669"/>
    <property type="project" value="TreeGrafter"/>
</dbReference>
<dbReference type="STRING" id="1560234.SP90_14930"/>
<accession>A0A1B7X9C6</accession>
<reference evidence="15 16" key="1">
    <citation type="submission" date="2015-01" db="EMBL/GenBank/DDBJ databases">
        <title>Desulfovibrio sp. JC271 draft genome sequence.</title>
        <authorList>
            <person name="Shivani Y."/>
            <person name="Subhash Y."/>
            <person name="Sasikala C."/>
            <person name="Ramana C.V."/>
        </authorList>
    </citation>
    <scope>NUCLEOTIDE SEQUENCE [LARGE SCALE GENOMIC DNA]</scope>
    <source>
        <strain evidence="15 16">JC271</strain>
    </source>
</reference>
<feature type="binding site" evidence="12">
    <location>
        <position position="118"/>
    </location>
    <ligand>
        <name>(2R)-3-phosphoglycerate</name>
        <dbReference type="ChEBI" id="CHEBI:58272"/>
    </ligand>
</feature>
<evidence type="ECO:0000256" key="12">
    <source>
        <dbReference type="PIRSR" id="PIRSR000724-1"/>
    </source>
</evidence>
<keyword evidence="7 11" id="KW-0808">Transferase</keyword>
<feature type="binding site" evidence="12">
    <location>
        <position position="151"/>
    </location>
    <ligand>
        <name>(2R)-3-phosphoglycerate</name>
        <dbReference type="ChEBI" id="CHEBI:58272"/>
    </ligand>
</feature>
<evidence type="ECO:0000256" key="8">
    <source>
        <dbReference type="ARBA" id="ARBA00022741"/>
    </source>
</evidence>
<comment type="similarity">
    <text evidence="3 11 14">Belongs to the phosphoglycerate kinase family.</text>
</comment>
<dbReference type="HAMAP" id="MF_00145">
    <property type="entry name" value="Phosphoglyc_kinase"/>
    <property type="match status" value="1"/>
</dbReference>
<evidence type="ECO:0000256" key="4">
    <source>
        <dbReference type="ARBA" id="ARBA00011245"/>
    </source>
</evidence>
<dbReference type="FunFam" id="3.40.50.1260:FF:000007">
    <property type="entry name" value="Phosphoglycerate kinase"/>
    <property type="match status" value="1"/>
</dbReference>
<evidence type="ECO:0000256" key="5">
    <source>
        <dbReference type="ARBA" id="ARBA00013061"/>
    </source>
</evidence>
<keyword evidence="8 11" id="KW-0547">Nucleotide-binding</keyword>
<dbReference type="PIRSF" id="PIRSF000724">
    <property type="entry name" value="Pgk"/>
    <property type="match status" value="1"/>
</dbReference>
<feature type="binding site" evidence="11 13">
    <location>
        <position position="202"/>
    </location>
    <ligand>
        <name>ATP</name>
        <dbReference type="ChEBI" id="CHEBI:30616"/>
    </ligand>
</feature>
<dbReference type="PATRIC" id="fig|1560234.3.peg.2267"/>
<dbReference type="CDD" id="cd00318">
    <property type="entry name" value="Phosphoglycerate_kinase"/>
    <property type="match status" value="1"/>
</dbReference>
<comment type="caution">
    <text evidence="11">Lacks conserved residue(s) required for the propagation of feature annotation.</text>
</comment>
<feature type="binding site" evidence="11 12">
    <location>
        <begin position="59"/>
        <end position="62"/>
    </location>
    <ligand>
        <name>substrate</name>
    </ligand>
</feature>
<dbReference type="PANTHER" id="PTHR11406">
    <property type="entry name" value="PHOSPHOGLYCERATE KINASE"/>
    <property type="match status" value="1"/>
</dbReference>
<dbReference type="InterPro" id="IPR036043">
    <property type="entry name" value="Phosphoglycerate_kinase_sf"/>
</dbReference>
<dbReference type="GO" id="GO:0004618">
    <property type="term" value="F:phosphoglycerate kinase activity"/>
    <property type="evidence" value="ECO:0007669"/>
    <property type="project" value="UniProtKB-UniRule"/>
</dbReference>
<dbReference type="InterPro" id="IPR015911">
    <property type="entry name" value="Phosphoglycerate_kinase_CS"/>
</dbReference>
<feature type="binding site" evidence="11 12">
    <location>
        <begin position="21"/>
        <end position="23"/>
    </location>
    <ligand>
        <name>substrate</name>
    </ligand>
</feature>
<evidence type="ECO:0000256" key="13">
    <source>
        <dbReference type="PIRSR" id="PIRSR000724-2"/>
    </source>
</evidence>
<evidence type="ECO:0000256" key="7">
    <source>
        <dbReference type="ARBA" id="ARBA00022679"/>
    </source>
</evidence>
<evidence type="ECO:0000256" key="1">
    <source>
        <dbReference type="ARBA" id="ARBA00000642"/>
    </source>
</evidence>
<comment type="subunit">
    <text evidence="4 11">Monomer.</text>
</comment>
<comment type="catalytic activity">
    <reaction evidence="1 11 14">
        <text>(2R)-3-phosphoglycerate + ATP = (2R)-3-phospho-glyceroyl phosphate + ADP</text>
        <dbReference type="Rhea" id="RHEA:14801"/>
        <dbReference type="ChEBI" id="CHEBI:30616"/>
        <dbReference type="ChEBI" id="CHEBI:57604"/>
        <dbReference type="ChEBI" id="CHEBI:58272"/>
        <dbReference type="ChEBI" id="CHEBI:456216"/>
        <dbReference type="EC" id="2.7.2.3"/>
    </reaction>
</comment>
<evidence type="ECO:0000256" key="6">
    <source>
        <dbReference type="ARBA" id="ARBA00022490"/>
    </source>
</evidence>